<dbReference type="GO" id="GO:0003735">
    <property type="term" value="F:structural constituent of ribosome"/>
    <property type="evidence" value="ECO:0007669"/>
    <property type="project" value="InterPro"/>
</dbReference>
<dbReference type="InterPro" id="IPR036049">
    <property type="entry name" value="Ribosomal_uL29_sf"/>
</dbReference>
<feature type="coiled-coil region" evidence="1">
    <location>
        <begin position="19"/>
        <end position="46"/>
    </location>
</feature>
<dbReference type="GO" id="GO:0006412">
    <property type="term" value="P:translation"/>
    <property type="evidence" value="ECO:0007669"/>
    <property type="project" value="InterPro"/>
</dbReference>
<reference evidence="2" key="1">
    <citation type="journal article" date="2014" name="Front. Microbiol.">
        <title>High frequency of phylogenetically diverse reductive dehalogenase-homologous genes in deep subseafloor sedimentary metagenomes.</title>
        <authorList>
            <person name="Kawai M."/>
            <person name="Futagami T."/>
            <person name="Toyoda A."/>
            <person name="Takaki Y."/>
            <person name="Nishi S."/>
            <person name="Hori S."/>
            <person name="Arai W."/>
            <person name="Tsubouchi T."/>
            <person name="Morono Y."/>
            <person name="Uchiyama I."/>
            <person name="Ito T."/>
            <person name="Fujiyama A."/>
            <person name="Inagaki F."/>
            <person name="Takami H."/>
        </authorList>
    </citation>
    <scope>NUCLEOTIDE SEQUENCE</scope>
    <source>
        <strain evidence="2">Expedition CK06-06</strain>
    </source>
</reference>
<sequence length="84" mass="9874">MEGKLTWNGMKKELWKMNPNELQKKLQELETEKMKMEMKARGYSGDMGVPMSINRIADQKGNPTNLKNIRHRIAFIKNVLNIKR</sequence>
<comment type="caution">
    <text evidence="2">The sequence shown here is derived from an EMBL/GenBank/DDBJ whole genome shotgun (WGS) entry which is preliminary data.</text>
</comment>
<dbReference type="EMBL" id="BARS01006217">
    <property type="protein sequence ID" value="GAF84418.1"/>
    <property type="molecule type" value="Genomic_DNA"/>
</dbReference>
<proteinExistence type="predicted"/>
<evidence type="ECO:0000256" key="1">
    <source>
        <dbReference type="SAM" id="Coils"/>
    </source>
</evidence>
<accession>X0STD5</accession>
<evidence type="ECO:0000313" key="2">
    <source>
        <dbReference type="EMBL" id="GAF84418.1"/>
    </source>
</evidence>
<dbReference type="AlphaFoldDB" id="X0STD5"/>
<protein>
    <recommendedName>
        <fullName evidence="3">50S ribosomal protein L29</fullName>
    </recommendedName>
</protein>
<dbReference type="GO" id="GO:0005840">
    <property type="term" value="C:ribosome"/>
    <property type="evidence" value="ECO:0007669"/>
    <property type="project" value="InterPro"/>
</dbReference>
<evidence type="ECO:0008006" key="3">
    <source>
        <dbReference type="Google" id="ProtNLM"/>
    </source>
</evidence>
<dbReference type="Gene3D" id="1.10.287.310">
    <property type="match status" value="1"/>
</dbReference>
<gene>
    <name evidence="2" type="ORF">S01H1_12145</name>
</gene>
<organism evidence="2">
    <name type="scientific">marine sediment metagenome</name>
    <dbReference type="NCBI Taxonomy" id="412755"/>
    <lineage>
        <taxon>unclassified sequences</taxon>
        <taxon>metagenomes</taxon>
        <taxon>ecological metagenomes</taxon>
    </lineage>
</organism>
<dbReference type="SUPFAM" id="SSF46561">
    <property type="entry name" value="Ribosomal protein L29 (L29p)"/>
    <property type="match status" value="1"/>
</dbReference>
<keyword evidence="1" id="KW-0175">Coiled coil</keyword>
<name>X0STD5_9ZZZZ</name>